<evidence type="ECO:0000256" key="3">
    <source>
        <dbReference type="ARBA" id="ARBA00022676"/>
    </source>
</evidence>
<comment type="subcellular location">
    <subcellularLocation>
        <location evidence="1">Membrane</location>
        <topology evidence="1">Single-pass membrane protein</topology>
    </subcellularLocation>
</comment>
<keyword evidence="11" id="KW-1185">Reference proteome</keyword>
<keyword evidence="9" id="KW-0732">Signal</keyword>
<feature type="signal peptide" evidence="9">
    <location>
        <begin position="1"/>
        <end position="28"/>
    </location>
</feature>
<comment type="similarity">
    <text evidence="2 8">Belongs to the glycosyltransferase 92 family.</text>
</comment>
<dbReference type="GO" id="GO:0016757">
    <property type="term" value="F:glycosyltransferase activity"/>
    <property type="evidence" value="ECO:0007669"/>
    <property type="project" value="UniProtKB-UniRule"/>
</dbReference>
<keyword evidence="5" id="KW-0812">Transmembrane</keyword>
<dbReference type="VEuPathDB" id="VectorBase:LDEU000629"/>
<dbReference type="GO" id="GO:0005737">
    <property type="term" value="C:cytoplasm"/>
    <property type="evidence" value="ECO:0007669"/>
    <property type="project" value="TreeGrafter"/>
</dbReference>
<evidence type="ECO:0000256" key="7">
    <source>
        <dbReference type="ARBA" id="ARBA00023136"/>
    </source>
</evidence>
<evidence type="ECO:0000256" key="5">
    <source>
        <dbReference type="ARBA" id="ARBA00022692"/>
    </source>
</evidence>
<protein>
    <recommendedName>
        <fullName evidence="8">Glycosyltransferase family 92 protein</fullName>
        <ecNumber evidence="8">2.4.1.-</ecNumber>
    </recommendedName>
</protein>
<dbReference type="GO" id="GO:0016020">
    <property type="term" value="C:membrane"/>
    <property type="evidence" value="ECO:0007669"/>
    <property type="project" value="UniProtKB-SubCell"/>
</dbReference>
<dbReference type="InterPro" id="IPR008166">
    <property type="entry name" value="Glyco_transf_92"/>
</dbReference>
<reference evidence="10 11" key="1">
    <citation type="journal article" date="2018" name="Gigascience">
        <title>Genomes of trombidid mites reveal novel predicted allergens and laterally-transferred genes associated with secondary metabolism.</title>
        <authorList>
            <person name="Dong X."/>
            <person name="Chaisiri K."/>
            <person name="Xia D."/>
            <person name="Armstrong S.D."/>
            <person name="Fang Y."/>
            <person name="Donnelly M.J."/>
            <person name="Kadowaki T."/>
            <person name="McGarry J.W."/>
            <person name="Darby A.C."/>
            <person name="Makepeace B.L."/>
        </authorList>
    </citation>
    <scope>NUCLEOTIDE SEQUENCE [LARGE SCALE GENOMIC DNA]</scope>
    <source>
        <strain evidence="10">UoL-UT</strain>
    </source>
</reference>
<keyword evidence="7" id="KW-0472">Membrane</keyword>
<keyword evidence="3 8" id="KW-0328">Glycosyltransferase</keyword>
<evidence type="ECO:0000313" key="10">
    <source>
        <dbReference type="EMBL" id="RWS31409.1"/>
    </source>
</evidence>
<accession>A0A443SV68</accession>
<sequence length="489" mass="57602">MRCRRLFTSILLFGSSLLLFTFFQNVQKFESNEQTSNQLNFKRTLHERHHAHIEVITAFSDELKPSEKFSRCDVPKVDSIKWDNEQFQQVDNENIYLFSAYYDNRYKFRNKSYHFIRVLTIVRDFIETELTCYLWPKNQSIPLTVAASKLELWKDMWGRGSSVPLYKSYIISCLVPYEFHNQIIGISLSSHRCEKPRTYLPVSVVNVNTQQQNFVVCVKAIDFEDDISRKLIEWIELQIILGASKIAIYVYNVHPNVGKVFDYYESSGLLQRINLSLPGQLPNDAKERSQLLRDNRMQKRRLELLPYNDCFYKHLYTHKYAVLLDIDEAIIPVVNKTWTQLLAHVHNFNSDAMQKYPSFSVSNVYFFDSLPEADIAADVPASMHMMKHVRRSANFSRRGFAVKSFFSTNLTLAVFNHYYLYSLYNKLNSFGLISQKTAQLNHYRNKCPQTMKDECELNFMKYTTVDTLIWKYKTELISRFEAVLNEVRV</sequence>
<evidence type="ECO:0000256" key="4">
    <source>
        <dbReference type="ARBA" id="ARBA00022679"/>
    </source>
</evidence>
<dbReference type="PANTHER" id="PTHR21461">
    <property type="entry name" value="GLYCOSYLTRANSFERASE FAMILY 92 PROTEIN"/>
    <property type="match status" value="1"/>
</dbReference>
<evidence type="ECO:0000256" key="1">
    <source>
        <dbReference type="ARBA" id="ARBA00004167"/>
    </source>
</evidence>
<feature type="chain" id="PRO_5019107848" description="Glycosyltransferase family 92 protein" evidence="9">
    <location>
        <begin position="29"/>
        <end position="489"/>
    </location>
</feature>
<evidence type="ECO:0000256" key="2">
    <source>
        <dbReference type="ARBA" id="ARBA00007647"/>
    </source>
</evidence>
<dbReference type="OrthoDB" id="2017643at2759"/>
<organism evidence="10 11">
    <name type="scientific">Leptotrombidium deliense</name>
    <dbReference type="NCBI Taxonomy" id="299467"/>
    <lineage>
        <taxon>Eukaryota</taxon>
        <taxon>Metazoa</taxon>
        <taxon>Ecdysozoa</taxon>
        <taxon>Arthropoda</taxon>
        <taxon>Chelicerata</taxon>
        <taxon>Arachnida</taxon>
        <taxon>Acari</taxon>
        <taxon>Acariformes</taxon>
        <taxon>Trombidiformes</taxon>
        <taxon>Prostigmata</taxon>
        <taxon>Anystina</taxon>
        <taxon>Parasitengona</taxon>
        <taxon>Trombiculoidea</taxon>
        <taxon>Trombiculidae</taxon>
        <taxon>Leptotrombidium</taxon>
    </lineage>
</organism>
<keyword evidence="4 8" id="KW-0808">Transferase</keyword>
<dbReference type="PANTHER" id="PTHR21461:SF69">
    <property type="entry name" value="GLYCOSYLTRANSFERASE FAMILY 92 PROTEIN"/>
    <property type="match status" value="1"/>
</dbReference>
<dbReference type="EMBL" id="NCKV01000170">
    <property type="protein sequence ID" value="RWS31409.1"/>
    <property type="molecule type" value="Genomic_DNA"/>
</dbReference>
<evidence type="ECO:0000256" key="6">
    <source>
        <dbReference type="ARBA" id="ARBA00022989"/>
    </source>
</evidence>
<keyword evidence="6" id="KW-1133">Transmembrane helix</keyword>
<dbReference type="Proteomes" id="UP000288716">
    <property type="component" value="Unassembled WGS sequence"/>
</dbReference>
<proteinExistence type="inferred from homology"/>
<comment type="caution">
    <text evidence="10">The sequence shown here is derived from an EMBL/GenBank/DDBJ whole genome shotgun (WGS) entry which is preliminary data.</text>
</comment>
<evidence type="ECO:0000313" key="11">
    <source>
        <dbReference type="Proteomes" id="UP000288716"/>
    </source>
</evidence>
<name>A0A443SV68_9ACAR</name>
<dbReference type="EC" id="2.4.1.-" evidence="8"/>
<dbReference type="Pfam" id="PF01697">
    <property type="entry name" value="Glyco_transf_92"/>
    <property type="match status" value="1"/>
</dbReference>
<dbReference type="AlphaFoldDB" id="A0A443SV68"/>
<gene>
    <name evidence="10" type="ORF">B4U80_09899</name>
</gene>
<evidence type="ECO:0000256" key="9">
    <source>
        <dbReference type="SAM" id="SignalP"/>
    </source>
</evidence>
<evidence type="ECO:0000256" key="8">
    <source>
        <dbReference type="RuleBase" id="RU366017"/>
    </source>
</evidence>